<evidence type="ECO:0000313" key="5">
    <source>
        <dbReference type="Proteomes" id="UP000327013"/>
    </source>
</evidence>
<keyword evidence="5" id="KW-1185">Reference proteome</keyword>
<dbReference type="AlphaFoldDB" id="A0A5N6L2R0"/>
<comment type="caution">
    <text evidence="4">The sequence shown here is derived from an EMBL/GenBank/DDBJ whole genome shotgun (WGS) entry which is preliminary data.</text>
</comment>
<accession>A0A5N6L2R0</accession>
<dbReference type="InterPro" id="IPR050300">
    <property type="entry name" value="GDXG_lipolytic_enzyme"/>
</dbReference>
<dbReference type="Pfam" id="PF07859">
    <property type="entry name" value="Abhydrolase_3"/>
    <property type="match status" value="1"/>
</dbReference>
<dbReference type="EMBL" id="VIBQ01000074">
    <property type="protein sequence ID" value="KAB8616661.1"/>
    <property type="molecule type" value="Genomic_DNA"/>
</dbReference>
<dbReference type="OrthoDB" id="2152029at2759"/>
<dbReference type="InterPro" id="IPR029058">
    <property type="entry name" value="AB_hydrolase_fold"/>
</dbReference>
<evidence type="ECO:0000313" key="4">
    <source>
        <dbReference type="EMBL" id="KAB8616661.1"/>
    </source>
</evidence>
<dbReference type="PANTHER" id="PTHR48081:SF18">
    <property type="entry name" value="ALPHA_BETA HYDROLASE FOLD-3 DOMAIN-CONTAINING PROTEIN"/>
    <property type="match status" value="1"/>
</dbReference>
<dbReference type="Gene3D" id="3.40.50.1820">
    <property type="entry name" value="alpha/beta hydrolase"/>
    <property type="match status" value="1"/>
</dbReference>
<evidence type="ECO:0000256" key="2">
    <source>
        <dbReference type="ARBA" id="ARBA00022801"/>
    </source>
</evidence>
<organism evidence="4 5">
    <name type="scientific">Carpinus fangiana</name>
    <dbReference type="NCBI Taxonomy" id="176857"/>
    <lineage>
        <taxon>Eukaryota</taxon>
        <taxon>Viridiplantae</taxon>
        <taxon>Streptophyta</taxon>
        <taxon>Embryophyta</taxon>
        <taxon>Tracheophyta</taxon>
        <taxon>Spermatophyta</taxon>
        <taxon>Magnoliopsida</taxon>
        <taxon>eudicotyledons</taxon>
        <taxon>Gunneridae</taxon>
        <taxon>Pentapetalae</taxon>
        <taxon>rosids</taxon>
        <taxon>fabids</taxon>
        <taxon>Fagales</taxon>
        <taxon>Betulaceae</taxon>
        <taxon>Carpinus</taxon>
    </lineage>
</organism>
<evidence type="ECO:0000259" key="3">
    <source>
        <dbReference type="Pfam" id="PF07859"/>
    </source>
</evidence>
<sequence length="360" mass="39232">MASHTLPRLSLWQKVYASGQAGIILFEGVFRFALSSFHARKIQPWQKRILGSIVKAVRSRNLPLEYTRATIGPPTGTTVAKVCAAQGLSHEAVVFSAGAGYPDATLHFVNCANEVSGNGPIMLFLHGGGYANALLDGQLHFTIECANHAKAGLVVLEYTLAPEARYPTQLVQGVAALRHLLVRRVPNQVLLIGDSAGGNLALALLAHCISTSPYAPALELTGGAQFRGALLLSPWVSTAYSAAAYASNAATDYLSKEQTLLFDGWWQPKRNEVWANPVVKDKEFWNRIPTPRVLLTAGTFEIFYDDVLQMLEQLGGQDEDGKVKLLEFEGDYHDGLMVEAQLKLKSSAGAQLVFEWLREV</sequence>
<comment type="similarity">
    <text evidence="1">Belongs to the 'GDXG' lipolytic enzyme family.</text>
</comment>
<dbReference type="InterPro" id="IPR013094">
    <property type="entry name" value="AB_hydrolase_3"/>
</dbReference>
<dbReference type="SUPFAM" id="SSF53474">
    <property type="entry name" value="alpha/beta-Hydrolases"/>
    <property type="match status" value="1"/>
</dbReference>
<proteinExistence type="inferred from homology"/>
<gene>
    <name evidence="4" type="ORF">FH972_025996</name>
</gene>
<dbReference type="PANTHER" id="PTHR48081">
    <property type="entry name" value="AB HYDROLASE SUPERFAMILY PROTEIN C4A8.06C"/>
    <property type="match status" value="1"/>
</dbReference>
<dbReference type="Proteomes" id="UP000327013">
    <property type="component" value="Unassembled WGS sequence"/>
</dbReference>
<feature type="domain" description="Alpha/beta hydrolase fold-3" evidence="3">
    <location>
        <begin position="122"/>
        <end position="334"/>
    </location>
</feature>
<reference evidence="4 5" key="1">
    <citation type="submission" date="2019-06" db="EMBL/GenBank/DDBJ databases">
        <title>A chromosomal-level reference genome of Carpinus fangiana (Coryloideae, Betulaceae).</title>
        <authorList>
            <person name="Yang X."/>
            <person name="Wang Z."/>
            <person name="Zhang L."/>
            <person name="Hao G."/>
            <person name="Liu J."/>
            <person name="Yang Y."/>
        </authorList>
    </citation>
    <scope>NUCLEOTIDE SEQUENCE [LARGE SCALE GENOMIC DNA]</scope>
    <source>
        <strain evidence="4">Cfa_2016G</strain>
        <tissue evidence="4">Leaf</tissue>
    </source>
</reference>
<name>A0A5N6L2R0_9ROSI</name>
<protein>
    <recommendedName>
        <fullName evidence="3">Alpha/beta hydrolase fold-3 domain-containing protein</fullName>
    </recommendedName>
</protein>
<evidence type="ECO:0000256" key="1">
    <source>
        <dbReference type="ARBA" id="ARBA00010515"/>
    </source>
</evidence>
<keyword evidence="2" id="KW-0378">Hydrolase</keyword>
<dbReference type="GO" id="GO:0016787">
    <property type="term" value="F:hydrolase activity"/>
    <property type="evidence" value="ECO:0007669"/>
    <property type="project" value="UniProtKB-KW"/>
</dbReference>